<dbReference type="PANTHER" id="PTHR21324">
    <property type="entry name" value="FASTING-INDUCIBLE INTEGRAL MEMBRANE PROTEIN TM6P1-RELATED"/>
    <property type="match status" value="1"/>
</dbReference>
<reference evidence="16" key="2">
    <citation type="submission" date="2025-08" db="UniProtKB">
        <authorList>
            <consortium name="Ensembl"/>
        </authorList>
    </citation>
    <scope>IDENTIFICATION</scope>
</reference>
<dbReference type="Proteomes" id="UP000291020">
    <property type="component" value="Unassembled WGS sequence"/>
</dbReference>
<feature type="transmembrane region" description="Helical" evidence="14">
    <location>
        <begin position="252"/>
        <end position="271"/>
    </location>
</feature>
<name>A0A452H1Q8_9SAUR</name>
<dbReference type="GO" id="GO:0006914">
    <property type="term" value="P:autophagy"/>
    <property type="evidence" value="ECO:0007669"/>
    <property type="project" value="UniProtKB-KW"/>
</dbReference>
<evidence type="ECO:0000256" key="14">
    <source>
        <dbReference type="SAM" id="Phobius"/>
    </source>
</evidence>
<keyword evidence="17" id="KW-1185">Reference proteome</keyword>
<feature type="transmembrane region" description="Helical" evidence="14">
    <location>
        <begin position="214"/>
        <end position="231"/>
    </location>
</feature>
<evidence type="ECO:0000256" key="13">
    <source>
        <dbReference type="ARBA" id="ARBA00045144"/>
    </source>
</evidence>
<comment type="similarity">
    <text evidence="4">Belongs to the DRAM/TMEM150 family.</text>
</comment>
<dbReference type="InterPro" id="IPR050911">
    <property type="entry name" value="DRAM/TMEM150_Autophagy_Mod"/>
</dbReference>
<evidence type="ECO:0000256" key="7">
    <source>
        <dbReference type="ARBA" id="ARBA00022753"/>
    </source>
</evidence>
<evidence type="ECO:0000256" key="11">
    <source>
        <dbReference type="ARBA" id="ARBA00023180"/>
    </source>
</evidence>
<evidence type="ECO:0000256" key="9">
    <source>
        <dbReference type="ARBA" id="ARBA00023006"/>
    </source>
</evidence>
<feature type="transmembrane region" description="Helical" evidence="14">
    <location>
        <begin position="277"/>
        <end position="297"/>
    </location>
</feature>
<evidence type="ECO:0000313" key="17">
    <source>
        <dbReference type="Proteomes" id="UP000291020"/>
    </source>
</evidence>
<keyword evidence="9" id="KW-0072">Autophagy</keyword>
<dbReference type="AlphaFoldDB" id="A0A452H1Q8"/>
<dbReference type="STRING" id="38772.ENSGAGP00000008486"/>
<dbReference type="GO" id="GO:0000421">
    <property type="term" value="C:autophagosome membrane"/>
    <property type="evidence" value="ECO:0007669"/>
    <property type="project" value="UniProtKB-SubCell"/>
</dbReference>
<keyword evidence="8 14" id="KW-1133">Transmembrane helix</keyword>
<dbReference type="Ensembl" id="ENSGAGT00000009769.1">
    <property type="protein sequence ID" value="ENSGAGP00000008486.1"/>
    <property type="gene ID" value="ENSGAGG00000006741.1"/>
</dbReference>
<proteinExistence type="inferred from homology"/>
<evidence type="ECO:0000256" key="6">
    <source>
        <dbReference type="ARBA" id="ARBA00022692"/>
    </source>
</evidence>
<comment type="function">
    <text evidence="13">Modulator of macroautophagy that causes accumulation of autophagosomes under basal conditions and enhances autophagic flux. Represses cell death and promotes long-term clonogenic survival of cells grown in the absence of glucose in a macroautophagy-independent manner. May have some role in extracellular matrix engulfment or growth factor receptor recycling, both of which can modulate cell survival.</text>
</comment>
<evidence type="ECO:0000256" key="5">
    <source>
        <dbReference type="ARBA" id="ARBA00022475"/>
    </source>
</evidence>
<keyword evidence="12" id="KW-0968">Cytoplasmic vesicle</keyword>
<accession>A0A452H1Q8</accession>
<keyword evidence="11" id="KW-0325">Glycoprotein</keyword>
<evidence type="ECO:0000256" key="2">
    <source>
        <dbReference type="ARBA" id="ARBA00004542"/>
    </source>
</evidence>
<dbReference type="InterPro" id="IPR019402">
    <property type="entry name" value="CWH43_N"/>
</dbReference>
<dbReference type="Pfam" id="PF10277">
    <property type="entry name" value="Frag1"/>
    <property type="match status" value="1"/>
</dbReference>
<evidence type="ECO:0000259" key="15">
    <source>
        <dbReference type="Pfam" id="PF10277"/>
    </source>
</evidence>
<organism evidence="16 17">
    <name type="scientific">Gopherus agassizii</name>
    <name type="common">Agassiz's desert tortoise</name>
    <dbReference type="NCBI Taxonomy" id="38772"/>
    <lineage>
        <taxon>Eukaryota</taxon>
        <taxon>Metazoa</taxon>
        <taxon>Chordata</taxon>
        <taxon>Craniata</taxon>
        <taxon>Vertebrata</taxon>
        <taxon>Euteleostomi</taxon>
        <taxon>Archelosauria</taxon>
        <taxon>Testudinata</taxon>
        <taxon>Testudines</taxon>
        <taxon>Cryptodira</taxon>
        <taxon>Durocryptodira</taxon>
        <taxon>Testudinoidea</taxon>
        <taxon>Testudinidae</taxon>
        <taxon>Gopherus</taxon>
    </lineage>
</organism>
<dbReference type="GO" id="GO:0010008">
    <property type="term" value="C:endosome membrane"/>
    <property type="evidence" value="ECO:0007669"/>
    <property type="project" value="UniProtKB-SubCell"/>
</dbReference>
<feature type="transmembrane region" description="Helical" evidence="14">
    <location>
        <begin position="152"/>
        <end position="170"/>
    </location>
</feature>
<reference evidence="17" key="1">
    <citation type="journal article" date="2017" name="PLoS ONE">
        <title>The Agassiz's desert tortoise genome provides a resource for the conservation of a threatened species.</title>
        <authorList>
            <person name="Tollis M."/>
            <person name="DeNardo D.F."/>
            <person name="Cornelius J.A."/>
            <person name="Dolby G.A."/>
            <person name="Edwards T."/>
            <person name="Henen B.T."/>
            <person name="Karl A.E."/>
            <person name="Murphy R.W."/>
            <person name="Kusumi K."/>
        </authorList>
    </citation>
    <scope>NUCLEOTIDE SEQUENCE [LARGE SCALE GENOMIC DNA]</scope>
</reference>
<keyword evidence="6 14" id="KW-0812">Transmembrane</keyword>
<sequence>MPPFPPQICHVCGQRVCERHSWVPVYQVGGSDADLSPRGQSGVTPVCSGDRAGFLAQPPGVNLESLLFAVGIGLGSELSLQGSIWSHSCLQWGQGWVLSSASRGQSGVTPVCSGDRAGFCERWGRARARLYLLGFLPFFPSTCGSDPPQSCIFSQVLNVGAFLVVWISCLRFQQVQDWGGPCALNAAGLCLGLLCALGASLVGNFQQNNQLETHLFGAFLAFIVGVVYFWVQAVLTHRVKPQRGRRWIGPTRFCLSAGSTALLVASILGVRAAACEWTLALTLFLLFGLFAVDFRHIESCSLRLQRQAPAPTLELGAASTQTLAP</sequence>
<keyword evidence="5" id="KW-1003">Cell membrane</keyword>
<dbReference type="PANTHER" id="PTHR21324:SF3">
    <property type="entry name" value="MODULATOR OF MACROAUTOPHAGY TMEM150B"/>
    <property type="match status" value="1"/>
</dbReference>
<dbReference type="GO" id="GO:0005886">
    <property type="term" value="C:plasma membrane"/>
    <property type="evidence" value="ECO:0007669"/>
    <property type="project" value="UniProtKB-SubCell"/>
</dbReference>
<keyword evidence="7" id="KW-0967">Endosome</keyword>
<evidence type="ECO:0000256" key="1">
    <source>
        <dbReference type="ARBA" id="ARBA00004337"/>
    </source>
</evidence>
<evidence type="ECO:0000256" key="4">
    <source>
        <dbReference type="ARBA" id="ARBA00006565"/>
    </source>
</evidence>
<evidence type="ECO:0000256" key="3">
    <source>
        <dbReference type="ARBA" id="ARBA00004651"/>
    </source>
</evidence>
<evidence type="ECO:0000256" key="12">
    <source>
        <dbReference type="ARBA" id="ARBA00023329"/>
    </source>
</evidence>
<evidence type="ECO:0000256" key="10">
    <source>
        <dbReference type="ARBA" id="ARBA00023136"/>
    </source>
</evidence>
<feature type="transmembrane region" description="Helical" evidence="14">
    <location>
        <begin position="182"/>
        <end position="202"/>
    </location>
</feature>
<evidence type="ECO:0000256" key="8">
    <source>
        <dbReference type="ARBA" id="ARBA00022989"/>
    </source>
</evidence>
<feature type="domain" description="CWH43-like N-terminal" evidence="15">
    <location>
        <begin position="141"/>
        <end position="297"/>
    </location>
</feature>
<evidence type="ECO:0000313" key="16">
    <source>
        <dbReference type="Ensembl" id="ENSGAGP00000008486.1"/>
    </source>
</evidence>
<protein>
    <recommendedName>
        <fullName evidence="15">CWH43-like N-terminal domain-containing protein</fullName>
    </recommendedName>
</protein>
<reference evidence="16" key="3">
    <citation type="submission" date="2025-09" db="UniProtKB">
        <authorList>
            <consortium name="Ensembl"/>
        </authorList>
    </citation>
    <scope>IDENTIFICATION</scope>
</reference>
<keyword evidence="10 14" id="KW-0472">Membrane</keyword>
<comment type="subcellular location">
    <subcellularLocation>
        <location evidence="3">Cell membrane</location>
        <topology evidence="3">Multi-pass membrane protein</topology>
    </subcellularLocation>
    <subcellularLocation>
        <location evidence="2">Cytoplasmic vesicle</location>
        <location evidence="2">Autophagosome membrane</location>
        <topology evidence="2">Multi-pass membrane protein</topology>
    </subcellularLocation>
    <subcellularLocation>
        <location evidence="1">Endosome membrane</location>
        <topology evidence="1">Multi-pass membrane protein</topology>
    </subcellularLocation>
</comment>